<evidence type="ECO:0000313" key="2">
    <source>
        <dbReference type="Proteomes" id="UP000250796"/>
    </source>
</evidence>
<dbReference type="InterPro" id="IPR023214">
    <property type="entry name" value="HAD_sf"/>
</dbReference>
<sequence length="281" mass="30846">MISMKEPRNWELKDVRAVFSDIDGTLLDSEERLTSENLNMIQEIVHRGILMVFASGRSTRSIRKLFSGLDERNFNAIAFNGSEVTLRGEVISRTTLDSATASQIVRVVSEINIHIHAYVDGELVFSELTPAAERYALHTGLEPVIVGDLAGYLQENPPIKLVVLSESDNLSALKEKLTGQFSGVSFTRSGGIYLDITRSNVDKGRGLIEICKREGIAPENTVAFGDSDNDIEMLKAAGLSVAMSNASQEVRRIATVITDSNDENGFSKIMTKLLQNLTPLL</sequence>
<organism evidence="1 2">
    <name type="scientific">Mesotoga infera</name>
    <dbReference type="NCBI Taxonomy" id="1236046"/>
    <lineage>
        <taxon>Bacteria</taxon>
        <taxon>Thermotogati</taxon>
        <taxon>Thermotogota</taxon>
        <taxon>Thermotogae</taxon>
        <taxon>Kosmotogales</taxon>
        <taxon>Kosmotogaceae</taxon>
        <taxon>Mesotoga</taxon>
    </lineage>
</organism>
<dbReference type="KEGG" id="minf:MESINF_0538"/>
<reference evidence="1 2" key="1">
    <citation type="submission" date="2017-01" db="EMBL/GenBank/DDBJ databases">
        <authorList>
            <person name="Erauso G."/>
        </authorList>
    </citation>
    <scope>NUCLEOTIDE SEQUENCE [LARGE SCALE GENOMIC DNA]</scope>
    <source>
        <strain evidence="1">MESINF1</strain>
    </source>
</reference>
<dbReference type="NCBIfam" id="TIGR00099">
    <property type="entry name" value="Cof-subfamily"/>
    <property type="match status" value="1"/>
</dbReference>
<dbReference type="PANTHER" id="PTHR10000:SF8">
    <property type="entry name" value="HAD SUPERFAMILY HYDROLASE-LIKE, TYPE 3"/>
    <property type="match status" value="1"/>
</dbReference>
<keyword evidence="2" id="KW-1185">Reference proteome</keyword>
<dbReference type="RefSeq" id="WP_169698403.1">
    <property type="nucleotide sequence ID" value="NZ_LS974202.1"/>
</dbReference>
<dbReference type="GO" id="GO:0016791">
    <property type="term" value="F:phosphatase activity"/>
    <property type="evidence" value="ECO:0007669"/>
    <property type="project" value="UniProtKB-ARBA"/>
</dbReference>
<dbReference type="EC" id="3.1.3.-" evidence="1"/>
<dbReference type="SUPFAM" id="SSF56784">
    <property type="entry name" value="HAD-like"/>
    <property type="match status" value="1"/>
</dbReference>
<dbReference type="Gene3D" id="3.40.50.1000">
    <property type="entry name" value="HAD superfamily/HAD-like"/>
    <property type="match status" value="1"/>
</dbReference>
<evidence type="ECO:0000313" key="1">
    <source>
        <dbReference type="EMBL" id="SSC11987.1"/>
    </source>
</evidence>
<dbReference type="SFLD" id="SFLDG01140">
    <property type="entry name" value="C2.B:_Phosphomannomutase_and_P"/>
    <property type="match status" value="1"/>
</dbReference>
<dbReference type="CDD" id="cd07516">
    <property type="entry name" value="HAD_Pase"/>
    <property type="match status" value="1"/>
</dbReference>
<dbReference type="SFLD" id="SFLDS00003">
    <property type="entry name" value="Haloacid_Dehalogenase"/>
    <property type="match status" value="1"/>
</dbReference>
<dbReference type="InterPro" id="IPR000150">
    <property type="entry name" value="Cof"/>
</dbReference>
<dbReference type="EMBL" id="LS974202">
    <property type="protein sequence ID" value="SSC11987.1"/>
    <property type="molecule type" value="Genomic_DNA"/>
</dbReference>
<dbReference type="InterPro" id="IPR006379">
    <property type="entry name" value="HAD-SF_hydro_IIB"/>
</dbReference>
<keyword evidence="1" id="KW-0378">Hydrolase</keyword>
<dbReference type="InterPro" id="IPR036412">
    <property type="entry name" value="HAD-like_sf"/>
</dbReference>
<accession>A0A7Z7LDG7</accession>
<dbReference type="GO" id="GO:0005829">
    <property type="term" value="C:cytosol"/>
    <property type="evidence" value="ECO:0007669"/>
    <property type="project" value="TreeGrafter"/>
</dbReference>
<dbReference type="NCBIfam" id="TIGR01484">
    <property type="entry name" value="HAD-SF-IIB"/>
    <property type="match status" value="1"/>
</dbReference>
<gene>
    <name evidence="1" type="ORF">MESINF_0538</name>
</gene>
<dbReference type="PANTHER" id="PTHR10000">
    <property type="entry name" value="PHOSPHOSERINE PHOSPHATASE"/>
    <property type="match status" value="1"/>
</dbReference>
<name>A0A7Z7LDG7_9BACT</name>
<dbReference type="GO" id="GO:0000287">
    <property type="term" value="F:magnesium ion binding"/>
    <property type="evidence" value="ECO:0007669"/>
    <property type="project" value="TreeGrafter"/>
</dbReference>
<protein>
    <submittedName>
        <fullName evidence="1">Putative phosphatase YwtE</fullName>
        <ecNumber evidence="1">3.1.3.-</ecNumber>
    </submittedName>
</protein>
<dbReference type="Pfam" id="PF08282">
    <property type="entry name" value="Hydrolase_3"/>
    <property type="match status" value="1"/>
</dbReference>
<dbReference type="Proteomes" id="UP000250796">
    <property type="component" value="Chromosome MESINF"/>
</dbReference>
<dbReference type="PROSITE" id="PS01229">
    <property type="entry name" value="COF_2"/>
    <property type="match status" value="1"/>
</dbReference>
<proteinExistence type="predicted"/>
<dbReference type="Gene3D" id="3.30.1240.10">
    <property type="match status" value="1"/>
</dbReference>
<dbReference type="AlphaFoldDB" id="A0A7Z7LDG7"/>